<dbReference type="InterPro" id="IPR058781">
    <property type="entry name" value="HH_AprE-like"/>
</dbReference>
<dbReference type="EMBL" id="MAAF01000056">
    <property type="protein sequence ID" value="OUR80957.1"/>
    <property type="molecule type" value="Genomic_DNA"/>
</dbReference>
<keyword evidence="4 6" id="KW-0472">Membrane</keyword>
<feature type="coiled-coil region" evidence="5">
    <location>
        <begin position="211"/>
        <end position="249"/>
    </location>
</feature>
<feature type="transmembrane region" description="Helical" evidence="6">
    <location>
        <begin position="28"/>
        <end position="46"/>
    </location>
</feature>
<reference evidence="10" key="1">
    <citation type="journal article" date="2017" name="Proc. Natl. Acad. Sci. U.S.A.">
        <title>Simulation of Deepwater Horizon oil plume reveals substrate specialization within a complex community of hydrocarbon degraders.</title>
        <authorList>
            <person name="Hu P."/>
            <person name="Dubinsky E.A."/>
            <person name="Probst A.J."/>
            <person name="Wang J."/>
            <person name="Sieber C.M.K."/>
            <person name="Tom L.M."/>
            <person name="Gardinali P."/>
            <person name="Banfield J.F."/>
            <person name="Atlas R.M."/>
            <person name="Andersen G.L."/>
        </authorList>
    </citation>
    <scope>NUCLEOTIDE SEQUENCE [LARGE SCALE GENOMIC DNA]</scope>
</reference>
<evidence type="ECO:0000313" key="9">
    <source>
        <dbReference type="EMBL" id="OUR80957.1"/>
    </source>
</evidence>
<name>A0A1Y5EK20_COLPS</name>
<keyword evidence="2 6" id="KW-0812">Transmembrane</keyword>
<dbReference type="PANTHER" id="PTHR30386:SF26">
    <property type="entry name" value="TRANSPORT PROTEIN COMB"/>
    <property type="match status" value="1"/>
</dbReference>
<dbReference type="Gene3D" id="2.40.30.170">
    <property type="match status" value="1"/>
</dbReference>
<evidence type="ECO:0000313" key="10">
    <source>
        <dbReference type="Proteomes" id="UP000243053"/>
    </source>
</evidence>
<evidence type="ECO:0000256" key="3">
    <source>
        <dbReference type="ARBA" id="ARBA00022989"/>
    </source>
</evidence>
<evidence type="ECO:0000259" key="7">
    <source>
        <dbReference type="Pfam" id="PF25994"/>
    </source>
</evidence>
<dbReference type="Pfam" id="PF26002">
    <property type="entry name" value="Beta-barrel_AprE"/>
    <property type="match status" value="1"/>
</dbReference>
<dbReference type="InterPro" id="IPR050739">
    <property type="entry name" value="MFP"/>
</dbReference>
<dbReference type="AlphaFoldDB" id="A0A1Y5EK20"/>
<keyword evidence="5" id="KW-0175">Coiled coil</keyword>
<evidence type="ECO:0000256" key="1">
    <source>
        <dbReference type="ARBA" id="ARBA00004167"/>
    </source>
</evidence>
<dbReference type="Proteomes" id="UP000243053">
    <property type="component" value="Unassembled WGS sequence"/>
</dbReference>
<dbReference type="Pfam" id="PF25994">
    <property type="entry name" value="HH_AprE"/>
    <property type="match status" value="1"/>
</dbReference>
<evidence type="ECO:0000259" key="8">
    <source>
        <dbReference type="Pfam" id="PF26002"/>
    </source>
</evidence>
<evidence type="ECO:0000256" key="2">
    <source>
        <dbReference type="ARBA" id="ARBA00022692"/>
    </source>
</evidence>
<dbReference type="Gene3D" id="2.40.50.100">
    <property type="match status" value="1"/>
</dbReference>
<evidence type="ECO:0000256" key="5">
    <source>
        <dbReference type="SAM" id="Coils"/>
    </source>
</evidence>
<organism evidence="9 10">
    <name type="scientific">Colwellia psychrerythraea</name>
    <name type="common">Vibrio psychroerythus</name>
    <dbReference type="NCBI Taxonomy" id="28229"/>
    <lineage>
        <taxon>Bacteria</taxon>
        <taxon>Pseudomonadati</taxon>
        <taxon>Pseudomonadota</taxon>
        <taxon>Gammaproteobacteria</taxon>
        <taxon>Alteromonadales</taxon>
        <taxon>Colwelliaceae</taxon>
        <taxon>Colwellia</taxon>
    </lineage>
</organism>
<evidence type="ECO:0000256" key="6">
    <source>
        <dbReference type="SAM" id="Phobius"/>
    </source>
</evidence>
<dbReference type="GO" id="GO:0016020">
    <property type="term" value="C:membrane"/>
    <property type="evidence" value="ECO:0007669"/>
    <property type="project" value="UniProtKB-SubCell"/>
</dbReference>
<keyword evidence="3 6" id="KW-1133">Transmembrane helix</keyword>
<gene>
    <name evidence="9" type="ORF">A9Q75_09875</name>
</gene>
<dbReference type="InterPro" id="IPR058982">
    <property type="entry name" value="Beta-barrel_AprE"/>
</dbReference>
<comment type="caution">
    <text evidence="9">The sequence shown here is derived from an EMBL/GenBank/DDBJ whole genome shotgun (WGS) entry which is preliminary data.</text>
</comment>
<evidence type="ECO:0000256" key="4">
    <source>
        <dbReference type="ARBA" id="ARBA00023136"/>
    </source>
</evidence>
<protein>
    <submittedName>
        <fullName evidence="9">Hemolysin secretion protein D</fullName>
    </submittedName>
</protein>
<proteinExistence type="predicted"/>
<feature type="domain" description="AprE-like beta-barrel" evidence="8">
    <location>
        <begin position="287"/>
        <end position="379"/>
    </location>
</feature>
<comment type="subcellular location">
    <subcellularLocation>
        <location evidence="1">Membrane</location>
        <topology evidence="1">Single-pass membrane protein</topology>
    </subcellularLocation>
</comment>
<sequence length="403" mass="44425">MLFDSFFSDDDGNQKSTARLENYYLRNYSLVLWGVLTGLVVFVLWASSFRLDQVARGTGEVIASSRVQIIQSVDGGVISNLYVKEGDSVIEGQVIATLDTTRIGAAVKEVDARLSALRAKAARLRAEILGNKTLVFADDLLRFPEQIKVERALFEQKITTLAEELKALKIGVDLAREESELIKKLSASGDVNRTEVIRAARSLNDSEAKLLNRKNTYLEDAGAELAKAEDEIAQNVQVLTQRKQQLEDSIFKALLPGIVKNVRVTTIGGVLRAGEELMQIIPVGDELILEAKISPADIAQVRKGLNATIRFDPFDYTIYGGVIGEVVYVSADTLKEETGQGEEIYYRVHVSTKTNPVTTTSGKVLDILPGMTAQIDIKTSDRTVLNYLLKPLRKTLAESFGER</sequence>
<dbReference type="PANTHER" id="PTHR30386">
    <property type="entry name" value="MEMBRANE FUSION SUBUNIT OF EMRAB-TOLC MULTIDRUG EFFLUX PUMP"/>
    <property type="match status" value="1"/>
</dbReference>
<dbReference type="PRINTS" id="PR01490">
    <property type="entry name" value="RTXTOXIND"/>
</dbReference>
<accession>A0A1Y5EK20</accession>
<dbReference type="SUPFAM" id="SSF111369">
    <property type="entry name" value="HlyD-like secretion proteins"/>
    <property type="match status" value="1"/>
</dbReference>
<feature type="domain" description="AprE-like long alpha-helical hairpin" evidence="7">
    <location>
        <begin position="105"/>
        <end position="183"/>
    </location>
</feature>